<dbReference type="AlphaFoldDB" id="A0A1H3EBC0"/>
<reference evidence="3" key="1">
    <citation type="submission" date="2016-10" db="EMBL/GenBank/DDBJ databases">
        <authorList>
            <person name="Varghese N."/>
            <person name="Submissions S."/>
        </authorList>
    </citation>
    <scope>NUCLEOTIDE SEQUENCE [LARGE SCALE GENOMIC DNA]</scope>
    <source>
        <strain evidence="3">DSM 173</strain>
    </source>
</reference>
<dbReference type="RefSeq" id="WP_091332857.1">
    <property type="nucleotide sequence ID" value="NZ_FNOW01000012.1"/>
</dbReference>
<evidence type="ECO:0000256" key="1">
    <source>
        <dbReference type="SAM" id="MobiDB-lite"/>
    </source>
</evidence>
<proteinExistence type="predicted"/>
<accession>A0A1H3EBC0</accession>
<feature type="compositionally biased region" description="Low complexity" evidence="1">
    <location>
        <begin position="15"/>
        <end position="30"/>
    </location>
</feature>
<keyword evidence="3" id="KW-1185">Reference proteome</keyword>
<evidence type="ECO:0008006" key="4">
    <source>
        <dbReference type="Google" id="ProtNLM"/>
    </source>
</evidence>
<dbReference type="Pfam" id="PF03993">
    <property type="entry name" value="DUF349"/>
    <property type="match status" value="3"/>
</dbReference>
<dbReference type="EMBL" id="FNOW01000012">
    <property type="protein sequence ID" value="SDX75991.1"/>
    <property type="molecule type" value="Genomic_DNA"/>
</dbReference>
<dbReference type="Proteomes" id="UP000198672">
    <property type="component" value="Unassembled WGS sequence"/>
</dbReference>
<feature type="region of interest" description="Disordered" evidence="1">
    <location>
        <begin position="221"/>
        <end position="265"/>
    </location>
</feature>
<dbReference type="InterPro" id="IPR007139">
    <property type="entry name" value="DUF349"/>
</dbReference>
<organism evidence="2 3">
    <name type="scientific">Allochromatium warmingii</name>
    <name type="common">Chromatium warmingii</name>
    <dbReference type="NCBI Taxonomy" id="61595"/>
    <lineage>
        <taxon>Bacteria</taxon>
        <taxon>Pseudomonadati</taxon>
        <taxon>Pseudomonadota</taxon>
        <taxon>Gammaproteobacteria</taxon>
        <taxon>Chromatiales</taxon>
        <taxon>Chromatiaceae</taxon>
        <taxon>Allochromatium</taxon>
    </lineage>
</organism>
<feature type="compositionally biased region" description="Pro residues" evidence="1">
    <location>
        <begin position="242"/>
        <end position="255"/>
    </location>
</feature>
<dbReference type="OrthoDB" id="5523335at2"/>
<name>A0A1H3EBC0_ALLWA</name>
<sequence>MQKLFQRLLKRRTANADPTSAPASATVAPAAPLPLPETVPDKARHHPDPAERLAAIEQLDDPQILAECAMQDALASHRARALERLDDKAALERVARQIGKKDKRVYRLAREKLRLIAEREERPRIVRERCDDLCAQLERLGRLANWHQDRALLDHLERQWQRIQAEVTPDDQHRFDRERTRFLDAYAAHLAQQAQAQAQRQAEAEAEIRAAALQPPPAVEPVAVAEPPAPAAPTAAAEAAPAPEPIAAPAPPPDPSETRKRLEKTSQQLQALLNASKPLDHKQAQRLLDQGRTLAARLPDADAGTDADAEKTAAPTFPPLAARVEARLRSQRKHAEQRLQQFPERFSELEAHLADGELKLADPLYQSLLAALELIQASGIDPQQATQWQQRLRTLTPRLRELQNWRRWGADQHRELLCSEMEALLTAEALSPAACAERLHQLQMDWKGLDKTGSPANQALWERFHAISEQVYARCRPFLEAQAAEREQNRLAREQLCAQLEAFVAQVDWERIDWKKTLHAEREMRQAWAAIGPTEGRVRKALERRFHQSLRLLDRQLDAERQHNQALKRDLIAQVQALSDWPDLDAAIEHAKRLQREWHTTVPARQKDENRLWRDFRAACDAIFERRAARHQAHAQDIAEQLAVREALCHEAEQVCATSDMLDLQTFTQLQRELLARWREADAQPLPRQAAATITRRWQSCRDALDQQRHALEQRQRLTALERLAQQAAFCERLEQALLVGDGKGLDPDDLRREWAALPTPDDAALQRAITARCERALAAISDAAALDHLRQACVANGERRAVLCLQLEIASGVETPPEFAQQRLELQVARLAERLSEGEADSLQNALRLLDDWYLLGPVPADAGLDARFARVREVVLG</sequence>
<evidence type="ECO:0000313" key="3">
    <source>
        <dbReference type="Proteomes" id="UP000198672"/>
    </source>
</evidence>
<dbReference type="STRING" id="61595.SAMN05421644_11231"/>
<feature type="region of interest" description="Disordered" evidence="1">
    <location>
        <begin position="11"/>
        <end position="47"/>
    </location>
</feature>
<feature type="compositionally biased region" description="Low complexity" evidence="1">
    <location>
        <begin position="221"/>
        <end position="241"/>
    </location>
</feature>
<evidence type="ECO:0000313" key="2">
    <source>
        <dbReference type="EMBL" id="SDX75991.1"/>
    </source>
</evidence>
<gene>
    <name evidence="2" type="ORF">SAMN05421644_11231</name>
</gene>
<protein>
    <recommendedName>
        <fullName evidence="4">DUF349 domain-containing protein</fullName>
    </recommendedName>
</protein>